<dbReference type="Pfam" id="PF05043">
    <property type="entry name" value="Mga"/>
    <property type="match status" value="1"/>
</dbReference>
<evidence type="ECO:0000259" key="1">
    <source>
        <dbReference type="Pfam" id="PF05043"/>
    </source>
</evidence>
<protein>
    <submittedName>
        <fullName evidence="2">Helix-turn-helix domain-containing protein</fullName>
    </submittedName>
</protein>
<sequence length="502" mass="56100">MLTYELFLSRSARSRLEFYQHFIDLPRRYQDVGQVARLRGTSPTSVYRTLTLITDDLGKLREERGAEPVPSNAPFKDRFNIPASIYAVYLMRHSVSGALIQALINHPDWTINDFSDATRLSKATIFRHIKALKDYLRGFDLRITLGPLGLQGKESTVRVALSELSWQLSQDGSELFPELNGVHRRAATELRKAGLVLPNISDNRLACFCAVHIVRSRQGHELSWHQPLSTVLTATGFSKRHGQLPAFTDKYPAAIAIIHLQSVLSASYHDSADPLLIGFVGHHVRTNSPYWQLVQQIIHRMHSLAGVDPKRLDNQVLAANMLAITVALDMLGTNVPDFDPLVVATGAPAPDSLPKMLKQVFATLPSHLASFARIQSGLITRYLPLLTHVLPDAQARVRVAIDPQMEQSVYSAIRGSLERMPAVEIIDKMQYARLVVTSDMRRYKPINRKGKADQYYFALSSYSAWQTLEHLVHYLAIHECGLKTGSGIGYTQLDPGLIAAEL</sequence>
<dbReference type="InterPro" id="IPR007737">
    <property type="entry name" value="Mga_HTH"/>
</dbReference>
<dbReference type="InterPro" id="IPR036388">
    <property type="entry name" value="WH-like_DNA-bd_sf"/>
</dbReference>
<name>A0ABY7WMT4_9LACO</name>
<organism evidence="2 3">
    <name type="scientific">Lacticaseibacillus pabuli</name>
    <dbReference type="NCBI Taxonomy" id="3025672"/>
    <lineage>
        <taxon>Bacteria</taxon>
        <taxon>Bacillati</taxon>
        <taxon>Bacillota</taxon>
        <taxon>Bacilli</taxon>
        <taxon>Lactobacillales</taxon>
        <taxon>Lactobacillaceae</taxon>
        <taxon>Lacticaseibacillus</taxon>
    </lineage>
</organism>
<keyword evidence="3" id="KW-1185">Reference proteome</keyword>
<evidence type="ECO:0000313" key="2">
    <source>
        <dbReference type="EMBL" id="WDF81523.1"/>
    </source>
</evidence>
<gene>
    <name evidence="2" type="ORF">PQ472_06180</name>
</gene>
<feature type="domain" description="Mga helix-turn-helix" evidence="1">
    <location>
        <begin position="89"/>
        <end position="161"/>
    </location>
</feature>
<dbReference type="Proteomes" id="UP001220377">
    <property type="component" value="Chromosome"/>
</dbReference>
<dbReference type="EMBL" id="CP117884">
    <property type="protein sequence ID" value="WDF81523.1"/>
    <property type="molecule type" value="Genomic_DNA"/>
</dbReference>
<reference evidence="2 3" key="1">
    <citation type="submission" date="2023-02" db="EMBL/GenBank/DDBJ databases">
        <title>Genome sequence of Lacticaseibacillus sp. KACC 23028.</title>
        <authorList>
            <person name="Kim S."/>
            <person name="Heo J."/>
            <person name="Kwon S.-W."/>
        </authorList>
    </citation>
    <scope>NUCLEOTIDE SEQUENCE [LARGE SCALE GENOMIC DNA]</scope>
    <source>
        <strain evidence="2 3">KACC 23028</strain>
    </source>
</reference>
<dbReference type="Gene3D" id="1.10.10.10">
    <property type="entry name" value="Winged helix-like DNA-binding domain superfamily/Winged helix DNA-binding domain"/>
    <property type="match status" value="1"/>
</dbReference>
<proteinExistence type="predicted"/>
<dbReference type="RefSeq" id="WP_274258356.1">
    <property type="nucleotide sequence ID" value="NZ_CP117884.1"/>
</dbReference>
<evidence type="ECO:0000313" key="3">
    <source>
        <dbReference type="Proteomes" id="UP001220377"/>
    </source>
</evidence>
<accession>A0ABY7WMT4</accession>